<dbReference type="PANTHER" id="PTHR23003:SF3">
    <property type="entry name" value="FI21236P1-RELATED"/>
    <property type="match status" value="1"/>
</dbReference>
<dbReference type="Gene3D" id="3.30.70.330">
    <property type="match status" value="2"/>
</dbReference>
<dbReference type="InterPro" id="IPR012677">
    <property type="entry name" value="Nucleotide-bd_a/b_plait_sf"/>
</dbReference>
<evidence type="ECO:0000313" key="4">
    <source>
        <dbReference type="EMBL" id="AFJ68787.1"/>
    </source>
</evidence>
<dbReference type="GO" id="GO:0005737">
    <property type="term" value="C:cytoplasm"/>
    <property type="evidence" value="ECO:0007669"/>
    <property type="project" value="TreeGrafter"/>
</dbReference>
<dbReference type="InterPro" id="IPR050374">
    <property type="entry name" value="RRT5_SRSF_SR"/>
</dbReference>
<dbReference type="PROSITE" id="PS50102">
    <property type="entry name" value="RRM"/>
    <property type="match status" value="2"/>
</dbReference>
<evidence type="ECO:0000256" key="1">
    <source>
        <dbReference type="ARBA" id="ARBA00022884"/>
    </source>
</evidence>
<evidence type="ECO:0000259" key="3">
    <source>
        <dbReference type="PROSITE" id="PS50102"/>
    </source>
</evidence>
<reference evidence="4" key="1">
    <citation type="journal article" date="2012" name="Bioengineered">
        <title>Additional insights into the genome of the oleaginous model alga Nannochloropsis gaditana.</title>
        <authorList>
            <person name="Jinkerson R.E."/>
            <person name="Radakovits R."/>
            <person name="Posewitz M.C."/>
        </authorList>
    </citation>
    <scope>NUCLEOTIDE SEQUENCE</scope>
    <source>
        <strain evidence="4">CCMP526</strain>
    </source>
</reference>
<dbReference type="GO" id="GO:1990904">
    <property type="term" value="C:ribonucleoprotein complex"/>
    <property type="evidence" value="ECO:0007669"/>
    <property type="project" value="TreeGrafter"/>
</dbReference>
<sequence length="193" mass="21203">MGGVGTRVYVGNLSYEVAWQDLKDHMRKVGNVVHADVLEDHEGRSKGCGIVEYDNPHGAMRAIRELNNTDLKGRLIFVREDREDKKMGGPMGGGFQGGASMHRVGVGGPPSAAGRQLYVGNLDFEITWQGLKDHFKGFDVQRAEVAYDAEGRSRGFGTVRFGTAAEAQRAQEALNGTNLNNRTIEVREDNRVL</sequence>
<dbReference type="GO" id="GO:0005634">
    <property type="term" value="C:nucleus"/>
    <property type="evidence" value="ECO:0007669"/>
    <property type="project" value="TreeGrafter"/>
</dbReference>
<reference evidence="4" key="2">
    <citation type="journal article" date="2012" name="Nat. Commun.">
        <title>Draft genome sequence and genetic transformation of the oleaginous alga Nannochloropis gaditana.</title>
        <authorList>
            <person name="Radakovits R."/>
            <person name="Jinkerson R.E."/>
            <person name="Fuerstenberg S.I."/>
            <person name="Tae H."/>
            <person name="Settlage R.E."/>
            <person name="Boore J.L."/>
            <person name="Posewitz M.C."/>
        </authorList>
    </citation>
    <scope>NUCLEOTIDE SEQUENCE</scope>
    <source>
        <strain evidence="4">CCMP526</strain>
    </source>
</reference>
<dbReference type="EMBL" id="JU966549">
    <property type="protein sequence ID" value="AFJ68787.1"/>
    <property type="molecule type" value="mRNA"/>
</dbReference>
<dbReference type="SMART" id="SM00360">
    <property type="entry name" value="RRM"/>
    <property type="match status" value="2"/>
</dbReference>
<proteinExistence type="evidence at transcript level"/>
<dbReference type="AlphaFoldDB" id="I2CPF4"/>
<dbReference type="InterPro" id="IPR035979">
    <property type="entry name" value="RBD_domain_sf"/>
</dbReference>
<dbReference type="SUPFAM" id="SSF54928">
    <property type="entry name" value="RNA-binding domain, RBD"/>
    <property type="match status" value="2"/>
</dbReference>
<organism evidence="4">
    <name type="scientific">Nannochloropsis gaditana (strain CCMP526)</name>
    <name type="common">Green microalga</name>
    <name type="synonym">Microchloropsis gaditana</name>
    <dbReference type="NCBI Taxonomy" id="1093141"/>
    <lineage>
        <taxon>Eukaryota</taxon>
        <taxon>Sar</taxon>
        <taxon>Stramenopiles</taxon>
        <taxon>Ochrophyta</taxon>
        <taxon>Eustigmatophyceae</taxon>
        <taxon>Eustigmatales</taxon>
        <taxon>Monodopsidaceae</taxon>
        <taxon>Nannochloropsis</taxon>
    </lineage>
</organism>
<evidence type="ECO:0000256" key="2">
    <source>
        <dbReference type="PROSITE-ProRule" id="PRU00176"/>
    </source>
</evidence>
<name>I2CPF4_NANGC</name>
<dbReference type="PANTHER" id="PTHR23003">
    <property type="entry name" value="RNA RECOGNITION MOTIF RRM DOMAIN CONTAINING PROTEIN"/>
    <property type="match status" value="1"/>
</dbReference>
<dbReference type="FunFam" id="3.30.70.330:FF:000362">
    <property type="entry name" value="GBP2p Poly(A+) RNA-binding protein"/>
    <property type="match status" value="1"/>
</dbReference>
<feature type="domain" description="RRM" evidence="3">
    <location>
        <begin position="6"/>
        <end position="83"/>
    </location>
</feature>
<accession>I2CPF4</accession>
<keyword evidence="1 2" id="KW-0694">RNA-binding</keyword>
<feature type="domain" description="RRM" evidence="3">
    <location>
        <begin position="115"/>
        <end position="191"/>
    </location>
</feature>
<protein>
    <submittedName>
        <fullName evidence="4">Rnp domain-containing protein</fullName>
    </submittedName>
</protein>
<dbReference type="Pfam" id="PF00076">
    <property type="entry name" value="RRM_1"/>
    <property type="match status" value="2"/>
</dbReference>
<dbReference type="GO" id="GO:0003729">
    <property type="term" value="F:mRNA binding"/>
    <property type="evidence" value="ECO:0007669"/>
    <property type="project" value="TreeGrafter"/>
</dbReference>
<dbReference type="InterPro" id="IPR000504">
    <property type="entry name" value="RRM_dom"/>
</dbReference>
<gene>
    <name evidence="4" type="ORF">NGATSA_3001800</name>
</gene>